<reference evidence="2 3" key="1">
    <citation type="submission" date="2021-06" db="EMBL/GenBank/DDBJ databases">
        <authorList>
            <person name="Palmer J.M."/>
        </authorList>
    </citation>
    <scope>NUCLEOTIDE SEQUENCE [LARGE SCALE GENOMIC DNA]</scope>
    <source>
        <strain evidence="3">if_2019</strain>
        <tissue evidence="2">Muscle</tissue>
    </source>
</reference>
<dbReference type="EMBL" id="JAHRIQ010036107">
    <property type="protein sequence ID" value="MEQ2232823.1"/>
    <property type="molecule type" value="Genomic_DNA"/>
</dbReference>
<proteinExistence type="predicted"/>
<gene>
    <name evidence="2" type="ORF">ILYODFUR_015415</name>
</gene>
<evidence type="ECO:0000313" key="3">
    <source>
        <dbReference type="Proteomes" id="UP001482620"/>
    </source>
</evidence>
<comment type="caution">
    <text evidence="2">The sequence shown here is derived from an EMBL/GenBank/DDBJ whole genome shotgun (WGS) entry which is preliminary data.</text>
</comment>
<organism evidence="2 3">
    <name type="scientific">Ilyodon furcidens</name>
    <name type="common">goldbreast splitfin</name>
    <dbReference type="NCBI Taxonomy" id="33524"/>
    <lineage>
        <taxon>Eukaryota</taxon>
        <taxon>Metazoa</taxon>
        <taxon>Chordata</taxon>
        <taxon>Craniata</taxon>
        <taxon>Vertebrata</taxon>
        <taxon>Euteleostomi</taxon>
        <taxon>Actinopterygii</taxon>
        <taxon>Neopterygii</taxon>
        <taxon>Teleostei</taxon>
        <taxon>Neoteleostei</taxon>
        <taxon>Acanthomorphata</taxon>
        <taxon>Ovalentaria</taxon>
        <taxon>Atherinomorphae</taxon>
        <taxon>Cyprinodontiformes</taxon>
        <taxon>Goodeidae</taxon>
        <taxon>Ilyodon</taxon>
    </lineage>
</organism>
<evidence type="ECO:0000313" key="2">
    <source>
        <dbReference type="EMBL" id="MEQ2232823.1"/>
    </source>
</evidence>
<name>A0ABV0TMK9_9TELE</name>
<accession>A0ABV0TMK9</accession>
<dbReference type="Proteomes" id="UP001482620">
    <property type="component" value="Unassembled WGS sequence"/>
</dbReference>
<evidence type="ECO:0000256" key="1">
    <source>
        <dbReference type="SAM" id="MobiDB-lite"/>
    </source>
</evidence>
<feature type="region of interest" description="Disordered" evidence="1">
    <location>
        <begin position="59"/>
        <end position="87"/>
    </location>
</feature>
<protein>
    <submittedName>
        <fullName evidence="2">Uncharacterized protein</fullName>
    </submittedName>
</protein>
<keyword evidence="3" id="KW-1185">Reference proteome</keyword>
<sequence length="109" mass="11837">MVALFPRHATQKPVNHSMVSAESMIHVFATIWNSIFSDTDNHSEVVDLTPHLSMLLSHQSPIGADPAGSDDYSAPIGPDDISQTRAGGPVQPVLKVLFKIQHGKRKKAL</sequence>